<dbReference type="AlphaFoldDB" id="A0A9X1UBT1"/>
<dbReference type="RefSeq" id="WP_237606642.1">
    <property type="nucleotide sequence ID" value="NZ_JAIRBB010000001.1"/>
</dbReference>
<dbReference type="InterPro" id="IPR016047">
    <property type="entry name" value="M23ase_b-sheet_dom"/>
</dbReference>
<dbReference type="CDD" id="cd12797">
    <property type="entry name" value="M23_peptidase"/>
    <property type="match status" value="1"/>
</dbReference>
<dbReference type="Proteomes" id="UP001139462">
    <property type="component" value="Unassembled WGS sequence"/>
</dbReference>
<dbReference type="SUPFAM" id="SSF51261">
    <property type="entry name" value="Duplicated hybrid motif"/>
    <property type="match status" value="1"/>
</dbReference>
<protein>
    <submittedName>
        <fullName evidence="2">M23 family metallopeptidase</fullName>
    </submittedName>
</protein>
<dbReference type="Pfam" id="PF01551">
    <property type="entry name" value="Peptidase_M23"/>
    <property type="match status" value="1"/>
</dbReference>
<proteinExistence type="predicted"/>
<comment type="caution">
    <text evidence="2">The sequence shown here is derived from an EMBL/GenBank/DDBJ whole genome shotgun (WGS) entry which is preliminary data.</text>
</comment>
<organism evidence="2 3">
    <name type="scientific">Aequorivita xiaoshiensis</name>
    <dbReference type="NCBI Taxonomy" id="2874476"/>
    <lineage>
        <taxon>Bacteria</taxon>
        <taxon>Pseudomonadati</taxon>
        <taxon>Bacteroidota</taxon>
        <taxon>Flavobacteriia</taxon>
        <taxon>Flavobacteriales</taxon>
        <taxon>Flavobacteriaceae</taxon>
        <taxon>Aequorivita</taxon>
    </lineage>
</organism>
<reference evidence="2" key="1">
    <citation type="submission" date="2021-09" db="EMBL/GenBank/DDBJ databases">
        <title>Genome of Aequorivita sp. strain F64183.</title>
        <authorList>
            <person name="Wang Y."/>
        </authorList>
    </citation>
    <scope>NUCLEOTIDE SEQUENCE</scope>
    <source>
        <strain evidence="2">F64183</strain>
    </source>
</reference>
<evidence type="ECO:0000313" key="2">
    <source>
        <dbReference type="EMBL" id="MCG2429901.1"/>
    </source>
</evidence>
<dbReference type="EMBL" id="JAIRBB010000001">
    <property type="protein sequence ID" value="MCG2429901.1"/>
    <property type="molecule type" value="Genomic_DNA"/>
</dbReference>
<evidence type="ECO:0000313" key="3">
    <source>
        <dbReference type="Proteomes" id="UP001139462"/>
    </source>
</evidence>
<sequence>MVQNIILLLSLVLFTLSCNKNESINASPNILVALPTPPVKVKNTNGEWVVYEMHIKAPSLNKVSIFNANTLQLNYSDFNTRENLHIASIWLPFPDQGWQENSMEHVFEYIDNQGNTKHHTFNLKIENEYPEPISINFPVPHGVWLAEGAPGATSYHTRAIFPYPDPLFDSTQQGYLIGNNPQRYAIDYALLVDGLPYDNDGLTLEDWYCYNLPILAAKGGKVIFTEDGIPDNQTPFQLDYPTDINNATGNVVYIEHDDGTISTYCHMIPNSLLVEEGDIVSAGQEIGRLGNSGNSFAPHLHMHVLINPEHKQLTKYADGLFMESMPYTFSEFIKLGNLPPGYLDENPITPFVPTTSEVFTNVIPSESDVIAF</sequence>
<gene>
    <name evidence="2" type="ORF">K8344_02115</name>
</gene>
<accession>A0A9X1UBT1</accession>
<keyword evidence="3" id="KW-1185">Reference proteome</keyword>
<dbReference type="InterPro" id="IPR011055">
    <property type="entry name" value="Dup_hybrid_motif"/>
</dbReference>
<dbReference type="InterPro" id="IPR050570">
    <property type="entry name" value="Cell_wall_metabolism_enzyme"/>
</dbReference>
<dbReference type="PANTHER" id="PTHR21666:SF294">
    <property type="entry name" value="PEPTIDASE M23"/>
    <property type="match status" value="1"/>
</dbReference>
<dbReference type="GO" id="GO:0004222">
    <property type="term" value="F:metalloendopeptidase activity"/>
    <property type="evidence" value="ECO:0007669"/>
    <property type="project" value="TreeGrafter"/>
</dbReference>
<dbReference type="Gene3D" id="2.70.70.10">
    <property type="entry name" value="Glucose Permease (Domain IIA)"/>
    <property type="match status" value="1"/>
</dbReference>
<dbReference type="PANTHER" id="PTHR21666">
    <property type="entry name" value="PEPTIDASE-RELATED"/>
    <property type="match status" value="1"/>
</dbReference>
<feature type="domain" description="M23ase beta-sheet core" evidence="1">
    <location>
        <begin position="211"/>
        <end position="307"/>
    </location>
</feature>
<evidence type="ECO:0000259" key="1">
    <source>
        <dbReference type="Pfam" id="PF01551"/>
    </source>
</evidence>
<name>A0A9X1UBT1_9FLAO</name>